<evidence type="ECO:0000259" key="1">
    <source>
        <dbReference type="Pfam" id="PF16064"/>
    </source>
</evidence>
<keyword evidence="3" id="KW-1185">Reference proteome</keyword>
<name>A0ABM1YB67_AEDAL</name>
<reference evidence="2" key="2">
    <citation type="submission" date="2025-05" db="UniProtKB">
        <authorList>
            <consortium name="EnsemblMetazoa"/>
        </authorList>
    </citation>
    <scope>IDENTIFICATION</scope>
    <source>
        <strain evidence="2">Foshan</strain>
    </source>
</reference>
<reference evidence="3" key="1">
    <citation type="journal article" date="2015" name="Proc. Natl. Acad. Sci. U.S.A.">
        <title>Genome sequence of the Asian Tiger mosquito, Aedes albopictus, reveals insights into its biology, genetics, and evolution.</title>
        <authorList>
            <person name="Chen X.G."/>
            <person name="Jiang X."/>
            <person name="Gu J."/>
            <person name="Xu M."/>
            <person name="Wu Y."/>
            <person name="Deng Y."/>
            <person name="Zhang C."/>
            <person name="Bonizzoni M."/>
            <person name="Dermauw W."/>
            <person name="Vontas J."/>
            <person name="Armbruster P."/>
            <person name="Huang X."/>
            <person name="Yang Y."/>
            <person name="Zhang H."/>
            <person name="He W."/>
            <person name="Peng H."/>
            <person name="Liu Y."/>
            <person name="Wu K."/>
            <person name="Chen J."/>
            <person name="Lirakis M."/>
            <person name="Topalis P."/>
            <person name="Van Leeuwen T."/>
            <person name="Hall A.B."/>
            <person name="Jiang X."/>
            <person name="Thorpe C."/>
            <person name="Mueller R.L."/>
            <person name="Sun C."/>
            <person name="Waterhouse R.M."/>
            <person name="Yan G."/>
            <person name="Tu Z.J."/>
            <person name="Fang X."/>
            <person name="James A.A."/>
        </authorList>
    </citation>
    <scope>NUCLEOTIDE SEQUENCE [LARGE SCALE GENOMIC DNA]</scope>
    <source>
        <strain evidence="3">Foshan</strain>
    </source>
</reference>
<feature type="domain" description="DUF4806" evidence="1">
    <location>
        <begin position="146"/>
        <end position="237"/>
    </location>
</feature>
<evidence type="ECO:0000313" key="2">
    <source>
        <dbReference type="EnsemblMetazoa" id="AALFPA23_007530.P10016"/>
    </source>
</evidence>
<dbReference type="Pfam" id="PF16064">
    <property type="entry name" value="DUF4806"/>
    <property type="match status" value="1"/>
</dbReference>
<proteinExistence type="predicted"/>
<organism evidence="2 3">
    <name type="scientific">Aedes albopictus</name>
    <name type="common">Asian tiger mosquito</name>
    <name type="synonym">Stegomyia albopicta</name>
    <dbReference type="NCBI Taxonomy" id="7160"/>
    <lineage>
        <taxon>Eukaryota</taxon>
        <taxon>Metazoa</taxon>
        <taxon>Ecdysozoa</taxon>
        <taxon>Arthropoda</taxon>
        <taxon>Hexapoda</taxon>
        <taxon>Insecta</taxon>
        <taxon>Pterygota</taxon>
        <taxon>Neoptera</taxon>
        <taxon>Endopterygota</taxon>
        <taxon>Diptera</taxon>
        <taxon>Nematocera</taxon>
        <taxon>Culicoidea</taxon>
        <taxon>Culicidae</taxon>
        <taxon>Culicinae</taxon>
        <taxon>Aedini</taxon>
        <taxon>Aedes</taxon>
        <taxon>Stegomyia</taxon>
    </lineage>
</organism>
<dbReference type="RefSeq" id="XP_062703393.1">
    <property type="nucleotide sequence ID" value="XM_062847409.1"/>
</dbReference>
<dbReference type="GeneID" id="109413414"/>
<dbReference type="Proteomes" id="UP000069940">
    <property type="component" value="Unassembled WGS sequence"/>
</dbReference>
<dbReference type="InterPro" id="IPR032071">
    <property type="entry name" value="DUF4806"/>
</dbReference>
<evidence type="ECO:0000313" key="3">
    <source>
        <dbReference type="Proteomes" id="UP000069940"/>
    </source>
</evidence>
<sequence length="289" mass="33928">MVNQHVEFKKNIATNKIIIKGVQSSTALLNCRFCVILHNCLHEISWNSNSTLMTTEGRLLCISNNKSFNLSQHYVSLQFMNISSSNISITFLEIIFYNFPGTNTISNVRWIIKPKNKSAPSATQRRSSEHVRQPDSMIESKVAESIPGFRFPIESDNDIERLEETVRSCALTRRRYINCLRQIKDSSENASIESIFKMFFYDESLTEYNYNGFSNSRRAKKRAMKNYDIFTSCFLEAWMDHGVTEDEVRQMLCKVIRNVHGRNRFRRYKIRKREQEMTEDCIYLEEDDL</sequence>
<accession>A0ABM1YB67</accession>
<protein>
    <recommendedName>
        <fullName evidence="1">DUF4806 domain-containing protein</fullName>
    </recommendedName>
</protein>
<dbReference type="EnsemblMetazoa" id="AALFPA23_007530.R10016">
    <property type="protein sequence ID" value="AALFPA23_007530.P10016"/>
    <property type="gene ID" value="AALFPA23_007530"/>
</dbReference>